<dbReference type="GO" id="GO:0003676">
    <property type="term" value="F:nucleic acid binding"/>
    <property type="evidence" value="ECO:0007669"/>
    <property type="project" value="InterPro"/>
</dbReference>
<feature type="compositionally biased region" description="Polar residues" evidence="2">
    <location>
        <begin position="1"/>
        <end position="10"/>
    </location>
</feature>
<dbReference type="Pfam" id="PF01585">
    <property type="entry name" value="G-patch"/>
    <property type="match status" value="1"/>
</dbReference>
<dbReference type="AlphaFoldDB" id="A0A0W4ZLN3"/>
<dbReference type="PANTHER" id="PTHR21032">
    <property type="entry name" value="G PATCH DOMAIN-CONTAINING PROTEIN 11"/>
    <property type="match status" value="1"/>
</dbReference>
<dbReference type="Proteomes" id="UP000054454">
    <property type="component" value="Unassembled WGS sequence"/>
</dbReference>
<dbReference type="PROSITE" id="PS50174">
    <property type="entry name" value="G_PATCH"/>
    <property type="match status" value="1"/>
</dbReference>
<organism evidence="4 5">
    <name type="scientific">Pneumocystis carinii (strain B80)</name>
    <name type="common">Rat pneumocystis pneumonia agent</name>
    <name type="synonym">Pneumocystis carinii f. sp. carinii</name>
    <dbReference type="NCBI Taxonomy" id="1408658"/>
    <lineage>
        <taxon>Eukaryota</taxon>
        <taxon>Fungi</taxon>
        <taxon>Dikarya</taxon>
        <taxon>Ascomycota</taxon>
        <taxon>Taphrinomycotina</taxon>
        <taxon>Pneumocystomycetes</taxon>
        <taxon>Pneumocystaceae</taxon>
        <taxon>Pneumocystis</taxon>
    </lineage>
</organism>
<protein>
    <recommendedName>
        <fullName evidence="3">G-patch domain-containing protein</fullName>
    </recommendedName>
</protein>
<sequence length="285" mass="34032">MNNQDESTVPNDDDDDDYLTMALPDVSSSLISTRERKVYAQRERGISKSYKIRERERREEALSSSLMDFEKPSKAMTMMFKMGYRKGEALGQKQSEGKLEPLEINMKTDRLGIGHKTMQKQKIEQEIQKVRENEIDYELRMRSEREKKYLEAKVLEAQKVCENLDKKESLDEPRKINVLWRGLVIQRIEKEMEKRRRHGIFDRHEDCDDFLSDEIKPPRHTHIEWSEDDQDMELYAFNQLDPGIRLEKILDFLRQNYNYCFWCGFAYQNEEELLTSCPGKKEEDH</sequence>
<reference evidence="5" key="1">
    <citation type="journal article" date="2016" name="Nat. Commun.">
        <title>Genome analysis of three Pneumocystis species reveals adaptation mechanisms to life exclusively in mammalian hosts.</title>
        <authorList>
            <person name="Ma L."/>
            <person name="Chen Z."/>
            <person name="Huang D.W."/>
            <person name="Kutty G."/>
            <person name="Ishihara M."/>
            <person name="Wang H."/>
            <person name="Abouelleil A."/>
            <person name="Bishop L."/>
            <person name="Davey E."/>
            <person name="Deng R."/>
            <person name="Deng X."/>
            <person name="Fan L."/>
            <person name="Fantoni G."/>
            <person name="Fitzgerald M."/>
            <person name="Gogineni E."/>
            <person name="Goldberg J.M."/>
            <person name="Handley G."/>
            <person name="Hu X."/>
            <person name="Huber C."/>
            <person name="Jiao X."/>
            <person name="Jones K."/>
            <person name="Levin J.Z."/>
            <person name="Liu Y."/>
            <person name="Macdonald P."/>
            <person name="Melnikov A."/>
            <person name="Raley C."/>
            <person name="Sassi M."/>
            <person name="Sherman B.T."/>
            <person name="Song X."/>
            <person name="Sykes S."/>
            <person name="Tran B."/>
            <person name="Walsh L."/>
            <person name="Xia Y."/>
            <person name="Yang J."/>
            <person name="Young S."/>
            <person name="Zeng Q."/>
            <person name="Zheng X."/>
            <person name="Stephens R."/>
            <person name="Nusbaum C."/>
            <person name="Birren B.W."/>
            <person name="Azadi P."/>
            <person name="Lempicki R.A."/>
            <person name="Cuomo C.A."/>
            <person name="Kovacs J.A."/>
        </authorList>
    </citation>
    <scope>NUCLEOTIDE SEQUENCE [LARGE SCALE GENOMIC DNA]</scope>
    <source>
        <strain evidence="5">B80</strain>
    </source>
</reference>
<feature type="coiled-coil region" evidence="1">
    <location>
        <begin position="113"/>
        <end position="140"/>
    </location>
</feature>
<dbReference type="RefSeq" id="XP_018226476.1">
    <property type="nucleotide sequence ID" value="XM_018369827.1"/>
</dbReference>
<dbReference type="InterPro" id="IPR025239">
    <property type="entry name" value="DUF4187"/>
</dbReference>
<evidence type="ECO:0000256" key="1">
    <source>
        <dbReference type="SAM" id="Coils"/>
    </source>
</evidence>
<keyword evidence="1" id="KW-0175">Coiled coil</keyword>
<evidence type="ECO:0000313" key="5">
    <source>
        <dbReference type="Proteomes" id="UP000054454"/>
    </source>
</evidence>
<dbReference type="InterPro" id="IPR039249">
    <property type="entry name" value="GPATCH11"/>
</dbReference>
<feature type="region of interest" description="Disordered" evidence="2">
    <location>
        <begin position="1"/>
        <end position="20"/>
    </location>
</feature>
<dbReference type="VEuPathDB" id="FungiDB:T552_01238"/>
<feature type="domain" description="G-patch" evidence="3">
    <location>
        <begin position="71"/>
        <end position="118"/>
    </location>
</feature>
<dbReference type="GeneID" id="28936029"/>
<dbReference type="EMBL" id="LFVZ01000005">
    <property type="protein sequence ID" value="KTW29283.1"/>
    <property type="molecule type" value="Genomic_DNA"/>
</dbReference>
<dbReference type="GO" id="GO:0000776">
    <property type="term" value="C:kinetochore"/>
    <property type="evidence" value="ECO:0007669"/>
    <property type="project" value="TreeGrafter"/>
</dbReference>
<dbReference type="Pfam" id="PF13821">
    <property type="entry name" value="DUF4187"/>
    <property type="match status" value="1"/>
</dbReference>
<proteinExistence type="predicted"/>
<evidence type="ECO:0000313" key="4">
    <source>
        <dbReference type="EMBL" id="KTW29283.1"/>
    </source>
</evidence>
<evidence type="ECO:0000259" key="3">
    <source>
        <dbReference type="PROSITE" id="PS50174"/>
    </source>
</evidence>
<keyword evidence="5" id="KW-1185">Reference proteome</keyword>
<dbReference type="SMART" id="SM00443">
    <property type="entry name" value="G_patch"/>
    <property type="match status" value="1"/>
</dbReference>
<dbReference type="PANTHER" id="PTHR21032:SF0">
    <property type="entry name" value="G PATCH DOMAIN-CONTAINING PROTEIN 11"/>
    <property type="match status" value="1"/>
</dbReference>
<comment type="caution">
    <text evidence="4">The sequence shown here is derived from an EMBL/GenBank/DDBJ whole genome shotgun (WGS) entry which is preliminary data.</text>
</comment>
<evidence type="ECO:0000256" key="2">
    <source>
        <dbReference type="SAM" id="MobiDB-lite"/>
    </source>
</evidence>
<name>A0A0W4ZLN3_PNEC8</name>
<dbReference type="OrthoDB" id="786951at2759"/>
<gene>
    <name evidence="4" type="ORF">T552_01238</name>
</gene>
<dbReference type="SMART" id="SM01173">
    <property type="entry name" value="DUF4187"/>
    <property type="match status" value="1"/>
</dbReference>
<accession>A0A0W4ZLN3</accession>
<dbReference type="InterPro" id="IPR000467">
    <property type="entry name" value="G_patch_dom"/>
</dbReference>